<proteinExistence type="predicted"/>
<evidence type="ECO:0000256" key="1">
    <source>
        <dbReference type="SAM" id="SignalP"/>
    </source>
</evidence>
<evidence type="ECO:0000313" key="2">
    <source>
        <dbReference type="EMBL" id="OAQ25267.1"/>
    </source>
</evidence>
<dbReference type="EMBL" id="KV442081">
    <property type="protein sequence ID" value="OAQ25267.1"/>
    <property type="molecule type" value="Genomic_DNA"/>
</dbReference>
<name>A0A197JJ83_9FUNG</name>
<dbReference type="Proteomes" id="UP000078512">
    <property type="component" value="Unassembled WGS sequence"/>
</dbReference>
<protein>
    <submittedName>
        <fullName evidence="2">Uncharacterized protein</fullName>
    </submittedName>
</protein>
<feature type="signal peptide" evidence="1">
    <location>
        <begin position="1"/>
        <end position="24"/>
    </location>
</feature>
<reference evidence="2 3" key="1">
    <citation type="submission" date="2016-05" db="EMBL/GenBank/DDBJ databases">
        <title>Genome sequencing reveals origins of a unique bacterial endosymbiosis in the earliest lineages of terrestrial Fungi.</title>
        <authorList>
            <consortium name="DOE Joint Genome Institute"/>
            <person name="Uehling J."/>
            <person name="Gryganskyi A."/>
            <person name="Hameed K."/>
            <person name="Tschaplinski T."/>
            <person name="Misztal P."/>
            <person name="Wu S."/>
            <person name="Desiro A."/>
            <person name="Vande Pol N."/>
            <person name="Du Z.-Y."/>
            <person name="Zienkiewicz A."/>
            <person name="Zienkiewicz K."/>
            <person name="Morin E."/>
            <person name="Tisserant E."/>
            <person name="Splivallo R."/>
            <person name="Hainaut M."/>
            <person name="Henrissat B."/>
            <person name="Ohm R."/>
            <person name="Kuo A."/>
            <person name="Yan J."/>
            <person name="Lipzen A."/>
            <person name="Nolan M."/>
            <person name="Labutti K."/>
            <person name="Barry K."/>
            <person name="Goldstein A."/>
            <person name="Labbe J."/>
            <person name="Schadt C."/>
            <person name="Tuskan G."/>
            <person name="Grigoriev I."/>
            <person name="Martin F."/>
            <person name="Vilgalys R."/>
            <person name="Bonito G."/>
        </authorList>
    </citation>
    <scope>NUCLEOTIDE SEQUENCE [LARGE SCALE GENOMIC DNA]</scope>
    <source>
        <strain evidence="2 3">AG-77</strain>
    </source>
</reference>
<keyword evidence="3" id="KW-1185">Reference proteome</keyword>
<evidence type="ECO:0000313" key="3">
    <source>
        <dbReference type="Proteomes" id="UP000078512"/>
    </source>
</evidence>
<feature type="chain" id="PRO_5008275996" evidence="1">
    <location>
        <begin position="25"/>
        <end position="102"/>
    </location>
</feature>
<sequence length="102" mass="10999">MAQVMAKLIVLAQVGLELARKVNAIDGTNLRITSRATFRSIASPPPSHSTSIDATGSSPCLDMNDWTASRSMEELLSHELYLLAILLRTFCLISSAISCASF</sequence>
<dbReference type="AlphaFoldDB" id="A0A197JJ83"/>
<keyword evidence="1" id="KW-0732">Signal</keyword>
<organism evidence="2 3">
    <name type="scientific">Linnemannia elongata AG-77</name>
    <dbReference type="NCBI Taxonomy" id="1314771"/>
    <lineage>
        <taxon>Eukaryota</taxon>
        <taxon>Fungi</taxon>
        <taxon>Fungi incertae sedis</taxon>
        <taxon>Mucoromycota</taxon>
        <taxon>Mortierellomycotina</taxon>
        <taxon>Mortierellomycetes</taxon>
        <taxon>Mortierellales</taxon>
        <taxon>Mortierellaceae</taxon>
        <taxon>Linnemannia</taxon>
    </lineage>
</organism>
<accession>A0A197JJ83</accession>
<gene>
    <name evidence="2" type="ORF">K457DRAFT_23355</name>
</gene>